<gene>
    <name evidence="1" type="ORF">Nkreftii_000378</name>
</gene>
<dbReference type="EMBL" id="CP047423">
    <property type="protein sequence ID" value="QPD02604.1"/>
    <property type="molecule type" value="Genomic_DNA"/>
</dbReference>
<accession>A0A7S8FB96</accession>
<evidence type="ECO:0000313" key="1">
    <source>
        <dbReference type="EMBL" id="QPD02604.1"/>
    </source>
</evidence>
<dbReference type="AlphaFoldDB" id="A0A7S8FB96"/>
<name>A0A7S8FB96_9BACT</name>
<evidence type="ECO:0000313" key="2">
    <source>
        <dbReference type="Proteomes" id="UP000593737"/>
    </source>
</evidence>
<dbReference type="KEGG" id="nkf:Nkreftii_000378"/>
<organism evidence="1 2">
    <name type="scientific">Candidatus Nitrospira kreftii</name>
    <dbReference type="NCBI Taxonomy" id="2652173"/>
    <lineage>
        <taxon>Bacteria</taxon>
        <taxon>Pseudomonadati</taxon>
        <taxon>Nitrospirota</taxon>
        <taxon>Nitrospiria</taxon>
        <taxon>Nitrospirales</taxon>
        <taxon>Nitrospiraceae</taxon>
        <taxon>Nitrospira</taxon>
    </lineage>
</organism>
<sequence length="177" mass="19276">MDEPAVFRRTGPLGHPAAGGALTRPGLELCIGSNIFRSTNGVVKIHEKEQVVIETNREHAPFLITLDLYDAHGTRIAHLRRNVLTLNERERFAVEVHLGQSLSSVDGPSVRLMDLQSGGIVLSAAMTSEHKVALLFGRFYSHRGVEVEITPHYCRIGSGRTLFGDIVESRGGPATLG</sequence>
<protein>
    <submittedName>
        <fullName evidence="1">Uncharacterized protein</fullName>
    </submittedName>
</protein>
<dbReference type="Proteomes" id="UP000593737">
    <property type="component" value="Chromosome"/>
</dbReference>
<reference evidence="1 2" key="1">
    <citation type="journal article" date="2020" name="ISME J.">
        <title>Enrichment and physiological characterization of a novel comammox Nitrospira indicates ammonium inhibition of complete nitrification.</title>
        <authorList>
            <person name="Sakoula D."/>
            <person name="Koch H."/>
            <person name="Frank J."/>
            <person name="Jetten M.S.M."/>
            <person name="van Kessel M.A.H.J."/>
            <person name="Lucker S."/>
        </authorList>
    </citation>
    <scope>NUCLEOTIDE SEQUENCE [LARGE SCALE GENOMIC DNA]</scope>
    <source>
        <strain evidence="1">Comreactor17</strain>
    </source>
</reference>
<proteinExistence type="predicted"/>